<feature type="transmembrane region" description="Helical" evidence="1">
    <location>
        <begin position="12"/>
        <end position="30"/>
    </location>
</feature>
<proteinExistence type="predicted"/>
<accession>A0A4U0F338</accession>
<dbReference type="RefSeq" id="WP_136779489.1">
    <property type="nucleotide sequence ID" value="NZ_SUPK01000011.1"/>
</dbReference>
<dbReference type="OrthoDB" id="5198189at2"/>
<feature type="transmembrane region" description="Helical" evidence="1">
    <location>
        <begin position="203"/>
        <end position="221"/>
    </location>
</feature>
<sequence length="249" mass="28025">MKNAIRRRVDAKLLVLPIAVIYLYVAFTALQRGNSLLIGIVLVLLSMAPFLWRFERRERQARELVLMAVMAAVASVGRIPFAVLLPNFTPVTFIVIISGVVLGAEAGWMVGAVTALVSNFFLGQGPWTAWQMFGWGMAGFTAGLMAHHRPLFRRRLPLLLFGACWGFLYDWIQNITLAIDIWVREQSWASIAAMYGLGLPFDFIHAAANVFFLGVFGPSWIKLLERYRRKYGALERESARSSIRMEEVG</sequence>
<dbReference type="Gene3D" id="1.10.1760.20">
    <property type="match status" value="1"/>
</dbReference>
<dbReference type="EMBL" id="SUPK01000011">
    <property type="protein sequence ID" value="TJY38946.1"/>
    <property type="molecule type" value="Genomic_DNA"/>
</dbReference>
<keyword evidence="1" id="KW-1133">Transmembrane helix</keyword>
<dbReference type="Proteomes" id="UP000309673">
    <property type="component" value="Unassembled WGS sequence"/>
</dbReference>
<organism evidence="2 3">
    <name type="scientific">Cohnella pontilimi</name>
    <dbReference type="NCBI Taxonomy" id="2564100"/>
    <lineage>
        <taxon>Bacteria</taxon>
        <taxon>Bacillati</taxon>
        <taxon>Bacillota</taxon>
        <taxon>Bacilli</taxon>
        <taxon>Bacillales</taxon>
        <taxon>Paenibacillaceae</taxon>
        <taxon>Cohnella</taxon>
    </lineage>
</organism>
<protein>
    <submittedName>
        <fullName evidence="2">ECF transporter S component</fullName>
    </submittedName>
</protein>
<dbReference type="AlphaFoldDB" id="A0A4U0F338"/>
<keyword evidence="3" id="KW-1185">Reference proteome</keyword>
<evidence type="ECO:0000256" key="1">
    <source>
        <dbReference type="SAM" id="Phobius"/>
    </source>
</evidence>
<dbReference type="Pfam" id="PF07155">
    <property type="entry name" value="ECF-ribofla_trS"/>
    <property type="match status" value="1"/>
</dbReference>
<reference evidence="2 3" key="1">
    <citation type="submission" date="2019-04" db="EMBL/GenBank/DDBJ databases">
        <title>Cohnella sp. nov., isolated from soil.</title>
        <authorList>
            <person name="Kim W."/>
        </authorList>
    </citation>
    <scope>NUCLEOTIDE SEQUENCE [LARGE SCALE GENOMIC DNA]</scope>
    <source>
        <strain evidence="2 3">CAU 1483</strain>
    </source>
</reference>
<feature type="transmembrane region" description="Helical" evidence="1">
    <location>
        <begin position="91"/>
        <end position="122"/>
    </location>
</feature>
<feature type="transmembrane region" description="Helical" evidence="1">
    <location>
        <begin position="158"/>
        <end position="183"/>
    </location>
</feature>
<evidence type="ECO:0000313" key="3">
    <source>
        <dbReference type="Proteomes" id="UP000309673"/>
    </source>
</evidence>
<name>A0A4U0F338_9BACL</name>
<keyword evidence="1" id="KW-0812">Transmembrane</keyword>
<feature type="transmembrane region" description="Helical" evidence="1">
    <location>
        <begin position="64"/>
        <end position="85"/>
    </location>
</feature>
<gene>
    <name evidence="2" type="ORF">E5161_19130</name>
</gene>
<dbReference type="InterPro" id="IPR009825">
    <property type="entry name" value="ECF_substrate-spec-like"/>
</dbReference>
<feature type="transmembrane region" description="Helical" evidence="1">
    <location>
        <begin position="36"/>
        <end position="52"/>
    </location>
</feature>
<comment type="caution">
    <text evidence="2">The sequence shown here is derived from an EMBL/GenBank/DDBJ whole genome shotgun (WGS) entry which is preliminary data.</text>
</comment>
<keyword evidence="1" id="KW-0472">Membrane</keyword>
<dbReference type="GO" id="GO:0022857">
    <property type="term" value="F:transmembrane transporter activity"/>
    <property type="evidence" value="ECO:0007669"/>
    <property type="project" value="InterPro"/>
</dbReference>
<evidence type="ECO:0000313" key="2">
    <source>
        <dbReference type="EMBL" id="TJY38946.1"/>
    </source>
</evidence>